<name>A0A4R2S6U0_9FIRM</name>
<dbReference type="PANTHER" id="PTHR15004">
    <property type="entry name" value="GLUTAMYL-TRNA(GLN) AMIDOTRANSFERASE SUBUNIT C, MITOCHONDRIAL"/>
    <property type="match status" value="1"/>
</dbReference>
<evidence type="ECO:0000256" key="5">
    <source>
        <dbReference type="ARBA" id="ARBA00047913"/>
    </source>
</evidence>
<dbReference type="Pfam" id="PF02686">
    <property type="entry name" value="GatC"/>
    <property type="match status" value="1"/>
</dbReference>
<evidence type="ECO:0000313" key="7">
    <source>
        <dbReference type="EMBL" id="TCP68101.1"/>
    </source>
</evidence>
<keyword evidence="8" id="KW-1185">Reference proteome</keyword>
<comment type="function">
    <text evidence="3 6">Allows the formation of correctly charged Asn-tRNA(Asn) or Gln-tRNA(Gln) through the transamidation of misacylated Asp-tRNA(Asn) or Glu-tRNA(Gln) in organisms which lack either or both of asparaginyl-tRNA or glutaminyl-tRNA synthetases. The reaction takes place in the presence of glutamine and ATP through an activated phospho-Asp-tRNA(Asn) or phospho-Glu-tRNA(Gln).</text>
</comment>
<dbReference type="RefSeq" id="WP_131918134.1">
    <property type="nucleotide sequence ID" value="NZ_JAOQNU010000004.1"/>
</dbReference>
<dbReference type="GO" id="GO:0005524">
    <property type="term" value="F:ATP binding"/>
    <property type="evidence" value="ECO:0007669"/>
    <property type="project" value="UniProtKB-KW"/>
</dbReference>
<dbReference type="EMBL" id="SLXT01000004">
    <property type="protein sequence ID" value="TCP68101.1"/>
    <property type="molecule type" value="Genomic_DNA"/>
</dbReference>
<evidence type="ECO:0000256" key="2">
    <source>
        <dbReference type="ARBA" id="ARBA00011123"/>
    </source>
</evidence>
<dbReference type="InterPro" id="IPR036113">
    <property type="entry name" value="Asp/Glu-ADT_sf_sub_c"/>
</dbReference>
<dbReference type="OrthoDB" id="9813938at2"/>
<dbReference type="NCBIfam" id="TIGR00135">
    <property type="entry name" value="gatC"/>
    <property type="match status" value="1"/>
</dbReference>
<protein>
    <recommendedName>
        <fullName evidence="6">Aspartyl/glutamyl-tRNA(Asn/Gln) amidotransferase subunit C</fullName>
        <shortName evidence="6">Asp/Glu-ADT subunit C</shortName>
        <ecNumber evidence="6">6.3.5.-</ecNumber>
    </recommendedName>
</protein>
<dbReference type="GO" id="GO:0006450">
    <property type="term" value="P:regulation of translational fidelity"/>
    <property type="evidence" value="ECO:0007669"/>
    <property type="project" value="InterPro"/>
</dbReference>
<dbReference type="PANTHER" id="PTHR15004:SF0">
    <property type="entry name" value="GLUTAMYL-TRNA(GLN) AMIDOTRANSFERASE SUBUNIT C, MITOCHONDRIAL"/>
    <property type="match status" value="1"/>
</dbReference>
<dbReference type="AlphaFoldDB" id="A0A4R2S6U0"/>
<evidence type="ECO:0000256" key="6">
    <source>
        <dbReference type="HAMAP-Rule" id="MF_00122"/>
    </source>
</evidence>
<gene>
    <name evidence="6" type="primary">gatC</name>
    <name evidence="7" type="ORF">EDD73_1043</name>
</gene>
<evidence type="ECO:0000256" key="3">
    <source>
        <dbReference type="ARBA" id="ARBA00024799"/>
    </source>
</evidence>
<dbReference type="HAMAP" id="MF_00122">
    <property type="entry name" value="GatC"/>
    <property type="match status" value="1"/>
</dbReference>
<comment type="caution">
    <text evidence="7">The sequence shown here is derived from an EMBL/GenBank/DDBJ whole genome shotgun (WGS) entry which is preliminary data.</text>
</comment>
<keyword evidence="6" id="KW-0067">ATP-binding</keyword>
<dbReference type="GO" id="GO:0016740">
    <property type="term" value="F:transferase activity"/>
    <property type="evidence" value="ECO:0007669"/>
    <property type="project" value="UniProtKB-KW"/>
</dbReference>
<sequence length="94" mass="10482">MSLTKAEVEHVAMLARLALTDDEVAMYTTQLNAILDYAQRLEALDTSAVAPTAHVFPLHNVFRDDVVRPSMEQAKIVANAPEEEDGFFRVPRIV</sequence>
<keyword evidence="6" id="KW-0648">Protein biosynthesis</keyword>
<evidence type="ECO:0000313" key="8">
    <source>
        <dbReference type="Proteomes" id="UP000294813"/>
    </source>
</evidence>
<dbReference type="GO" id="GO:0050566">
    <property type="term" value="F:asparaginyl-tRNA synthase (glutamine-hydrolyzing) activity"/>
    <property type="evidence" value="ECO:0007669"/>
    <property type="project" value="RHEA"/>
</dbReference>
<dbReference type="GO" id="GO:0070681">
    <property type="term" value="P:glutaminyl-tRNAGln biosynthesis via transamidation"/>
    <property type="evidence" value="ECO:0007669"/>
    <property type="project" value="TreeGrafter"/>
</dbReference>
<dbReference type="InterPro" id="IPR003837">
    <property type="entry name" value="GatC"/>
</dbReference>
<evidence type="ECO:0000256" key="1">
    <source>
        <dbReference type="ARBA" id="ARBA00010757"/>
    </source>
</evidence>
<organism evidence="7 8">
    <name type="scientific">Heliophilum fasciatum</name>
    <dbReference type="NCBI Taxonomy" id="35700"/>
    <lineage>
        <taxon>Bacteria</taxon>
        <taxon>Bacillati</taxon>
        <taxon>Bacillota</taxon>
        <taxon>Clostridia</taxon>
        <taxon>Eubacteriales</taxon>
        <taxon>Heliobacteriaceae</taxon>
        <taxon>Heliophilum</taxon>
    </lineage>
</organism>
<dbReference type="Proteomes" id="UP000294813">
    <property type="component" value="Unassembled WGS sequence"/>
</dbReference>
<comment type="catalytic activity">
    <reaction evidence="4 6">
        <text>L-aspartyl-tRNA(Asn) + L-glutamine + ATP + H2O = L-asparaginyl-tRNA(Asn) + L-glutamate + ADP + phosphate + 2 H(+)</text>
        <dbReference type="Rhea" id="RHEA:14513"/>
        <dbReference type="Rhea" id="RHEA-COMP:9674"/>
        <dbReference type="Rhea" id="RHEA-COMP:9677"/>
        <dbReference type="ChEBI" id="CHEBI:15377"/>
        <dbReference type="ChEBI" id="CHEBI:15378"/>
        <dbReference type="ChEBI" id="CHEBI:29985"/>
        <dbReference type="ChEBI" id="CHEBI:30616"/>
        <dbReference type="ChEBI" id="CHEBI:43474"/>
        <dbReference type="ChEBI" id="CHEBI:58359"/>
        <dbReference type="ChEBI" id="CHEBI:78515"/>
        <dbReference type="ChEBI" id="CHEBI:78516"/>
        <dbReference type="ChEBI" id="CHEBI:456216"/>
    </reaction>
</comment>
<reference evidence="7 8" key="1">
    <citation type="submission" date="2019-03" db="EMBL/GenBank/DDBJ databases">
        <title>Genomic Encyclopedia of Type Strains, Phase IV (KMG-IV): sequencing the most valuable type-strain genomes for metagenomic binning, comparative biology and taxonomic classification.</title>
        <authorList>
            <person name="Goeker M."/>
        </authorList>
    </citation>
    <scope>NUCLEOTIDE SEQUENCE [LARGE SCALE GENOMIC DNA]</scope>
    <source>
        <strain evidence="7 8">DSM 11170</strain>
    </source>
</reference>
<proteinExistence type="inferred from homology"/>
<comment type="catalytic activity">
    <reaction evidence="5 6">
        <text>L-glutamyl-tRNA(Gln) + L-glutamine + ATP + H2O = L-glutaminyl-tRNA(Gln) + L-glutamate + ADP + phosphate + H(+)</text>
        <dbReference type="Rhea" id="RHEA:17521"/>
        <dbReference type="Rhea" id="RHEA-COMP:9681"/>
        <dbReference type="Rhea" id="RHEA-COMP:9684"/>
        <dbReference type="ChEBI" id="CHEBI:15377"/>
        <dbReference type="ChEBI" id="CHEBI:15378"/>
        <dbReference type="ChEBI" id="CHEBI:29985"/>
        <dbReference type="ChEBI" id="CHEBI:30616"/>
        <dbReference type="ChEBI" id="CHEBI:43474"/>
        <dbReference type="ChEBI" id="CHEBI:58359"/>
        <dbReference type="ChEBI" id="CHEBI:78520"/>
        <dbReference type="ChEBI" id="CHEBI:78521"/>
        <dbReference type="ChEBI" id="CHEBI:456216"/>
    </reaction>
</comment>
<keyword evidence="6" id="KW-0436">Ligase</keyword>
<dbReference type="GO" id="GO:0006412">
    <property type="term" value="P:translation"/>
    <property type="evidence" value="ECO:0007669"/>
    <property type="project" value="UniProtKB-UniRule"/>
</dbReference>
<keyword evidence="7" id="KW-0808">Transferase</keyword>
<comment type="similarity">
    <text evidence="1 6">Belongs to the GatC family.</text>
</comment>
<comment type="subunit">
    <text evidence="2 6">Heterotrimer of A, B and C subunits.</text>
</comment>
<dbReference type="SUPFAM" id="SSF141000">
    <property type="entry name" value="Glu-tRNAGln amidotransferase C subunit"/>
    <property type="match status" value="1"/>
</dbReference>
<keyword evidence="6" id="KW-0547">Nucleotide-binding</keyword>
<accession>A0A4R2S6U0</accession>
<dbReference type="EC" id="6.3.5.-" evidence="6"/>
<dbReference type="GO" id="GO:0050567">
    <property type="term" value="F:glutaminyl-tRNA synthase (glutamine-hydrolyzing) activity"/>
    <property type="evidence" value="ECO:0007669"/>
    <property type="project" value="UniProtKB-UniRule"/>
</dbReference>
<dbReference type="Gene3D" id="1.10.20.60">
    <property type="entry name" value="Glu-tRNAGln amidotransferase C subunit, N-terminal domain"/>
    <property type="match status" value="1"/>
</dbReference>
<evidence type="ECO:0000256" key="4">
    <source>
        <dbReference type="ARBA" id="ARBA00047380"/>
    </source>
</evidence>